<dbReference type="Pfam" id="PF04117">
    <property type="entry name" value="Mpv17_PMP22"/>
    <property type="match status" value="1"/>
</dbReference>
<proteinExistence type="inferred from homology"/>
<evidence type="ECO:0000256" key="1">
    <source>
        <dbReference type="ARBA" id="ARBA00004141"/>
    </source>
</evidence>
<dbReference type="PANTHER" id="PTHR11266">
    <property type="entry name" value="PEROXISOMAL MEMBRANE PROTEIN 2, PXMP2 MPV17"/>
    <property type="match status" value="1"/>
</dbReference>
<dbReference type="GO" id="GO:0016020">
    <property type="term" value="C:membrane"/>
    <property type="evidence" value="ECO:0007669"/>
    <property type="project" value="UniProtKB-SubCell"/>
</dbReference>
<evidence type="ECO:0008006" key="10">
    <source>
        <dbReference type="Google" id="ProtNLM"/>
    </source>
</evidence>
<sequence>MMHPLQRAAFKFSARSPWLRPRTQGWRMRHEQRAQRNSSTNPPKNPTSSTPPAKSNNLPPHSLNEVAAGETAKPIEPVDIPIQLWYHRLGPVSDFFKWFHRTQAKRPYTVQICTTLTTYLCGDLLAQDIGGELYDPWRTLRMLTIGAIAAIPGYKWFLFLGKNFNYSSKVASIATKVAVNQAVFTPVFNSYFFGMQALLTGEHASGIITRIRTTVPVSMLNSLKLWPAVTAFSFAFIPPQYRFMFSGIFAVAWQCYLSFLNRKEEKIEAQIDTLSHPVIPEGTVVK</sequence>
<dbReference type="InterPro" id="IPR007248">
    <property type="entry name" value="Mpv17_PMP22"/>
</dbReference>
<dbReference type="STRING" id="5601.A0A0D2FGH4"/>
<evidence type="ECO:0000256" key="4">
    <source>
        <dbReference type="ARBA" id="ARBA00022989"/>
    </source>
</evidence>
<accession>A0A0D2FGH4</accession>
<keyword evidence="9" id="KW-1185">Reference proteome</keyword>
<dbReference type="AlphaFoldDB" id="A0A0D2FGH4"/>
<evidence type="ECO:0000256" key="2">
    <source>
        <dbReference type="ARBA" id="ARBA00006824"/>
    </source>
</evidence>
<keyword evidence="5" id="KW-0472">Membrane</keyword>
<evidence type="ECO:0000256" key="5">
    <source>
        <dbReference type="ARBA" id="ARBA00023136"/>
    </source>
</evidence>
<evidence type="ECO:0000256" key="3">
    <source>
        <dbReference type="ARBA" id="ARBA00022692"/>
    </source>
</evidence>
<dbReference type="GO" id="GO:0005739">
    <property type="term" value="C:mitochondrion"/>
    <property type="evidence" value="ECO:0007669"/>
    <property type="project" value="TreeGrafter"/>
</dbReference>
<comment type="subcellular location">
    <subcellularLocation>
        <location evidence="1">Membrane</location>
        <topology evidence="1">Multi-pass membrane protein</topology>
    </subcellularLocation>
</comment>
<evidence type="ECO:0000313" key="8">
    <source>
        <dbReference type="EMBL" id="KIW65870.1"/>
    </source>
</evidence>
<dbReference type="EMBL" id="KN846960">
    <property type="protein sequence ID" value="KIW65870.1"/>
    <property type="molecule type" value="Genomic_DNA"/>
</dbReference>
<keyword evidence="3" id="KW-0812">Transmembrane</keyword>
<reference evidence="8 9" key="1">
    <citation type="submission" date="2015-01" db="EMBL/GenBank/DDBJ databases">
        <title>The Genome Sequence of Capronia semiimmersa CBS27337.</title>
        <authorList>
            <consortium name="The Broad Institute Genomics Platform"/>
            <person name="Cuomo C."/>
            <person name="de Hoog S."/>
            <person name="Gorbushina A."/>
            <person name="Stielow B."/>
            <person name="Teixiera M."/>
            <person name="Abouelleil A."/>
            <person name="Chapman S.B."/>
            <person name="Priest M."/>
            <person name="Young S.K."/>
            <person name="Wortman J."/>
            <person name="Nusbaum C."/>
            <person name="Birren B."/>
        </authorList>
    </citation>
    <scope>NUCLEOTIDE SEQUENCE [LARGE SCALE GENOMIC DNA]</scope>
    <source>
        <strain evidence="8 9">CBS 27337</strain>
    </source>
</reference>
<organism evidence="8 9">
    <name type="scientific">Phialophora macrospora</name>
    <dbReference type="NCBI Taxonomy" id="1851006"/>
    <lineage>
        <taxon>Eukaryota</taxon>
        <taxon>Fungi</taxon>
        <taxon>Dikarya</taxon>
        <taxon>Ascomycota</taxon>
        <taxon>Pezizomycotina</taxon>
        <taxon>Eurotiomycetes</taxon>
        <taxon>Chaetothyriomycetidae</taxon>
        <taxon>Chaetothyriales</taxon>
        <taxon>Herpotrichiellaceae</taxon>
        <taxon>Phialophora</taxon>
    </lineage>
</organism>
<feature type="compositionally biased region" description="Low complexity" evidence="7">
    <location>
        <begin position="37"/>
        <end position="57"/>
    </location>
</feature>
<dbReference type="Proteomes" id="UP000054266">
    <property type="component" value="Unassembled WGS sequence"/>
</dbReference>
<evidence type="ECO:0000313" key="9">
    <source>
        <dbReference type="Proteomes" id="UP000054266"/>
    </source>
</evidence>
<gene>
    <name evidence="8" type="ORF">PV04_08087</name>
</gene>
<evidence type="ECO:0000256" key="6">
    <source>
        <dbReference type="RuleBase" id="RU363053"/>
    </source>
</evidence>
<protein>
    <recommendedName>
        <fullName evidence="10">Protein SYM1</fullName>
    </recommendedName>
</protein>
<name>A0A0D2FGH4_9EURO</name>
<comment type="similarity">
    <text evidence="2 6">Belongs to the peroxisomal membrane protein PXMP2/4 family.</text>
</comment>
<evidence type="ECO:0000256" key="7">
    <source>
        <dbReference type="SAM" id="MobiDB-lite"/>
    </source>
</evidence>
<dbReference type="HOGENOM" id="CLU_049109_10_1_1"/>
<dbReference type="PANTHER" id="PTHR11266:SF113">
    <property type="entry name" value="MEMBRANE PROTEIN, MPV17_PMP22 FAMILY, PUTATIVE (AFU_ORTHOLOGUE AFUA_1G13840)-RELATED"/>
    <property type="match status" value="1"/>
</dbReference>
<feature type="region of interest" description="Disordered" evidence="7">
    <location>
        <begin position="21"/>
        <end position="63"/>
    </location>
</feature>
<keyword evidence="4" id="KW-1133">Transmembrane helix</keyword>